<accession>A0A2A9NND0</accession>
<keyword evidence="2" id="KW-1185">Reference proteome</keyword>
<proteinExistence type="predicted"/>
<gene>
    <name evidence="1" type="ORF">AMATHDRAFT_2204</name>
</gene>
<dbReference type="Proteomes" id="UP000242287">
    <property type="component" value="Unassembled WGS sequence"/>
</dbReference>
<name>A0A2A9NND0_9AGAR</name>
<reference evidence="1 2" key="1">
    <citation type="submission" date="2014-02" db="EMBL/GenBank/DDBJ databases">
        <title>Transposable element dynamics among asymbiotic and ectomycorrhizal Amanita fungi.</title>
        <authorList>
            <consortium name="DOE Joint Genome Institute"/>
            <person name="Hess J."/>
            <person name="Skrede I."/>
            <person name="Wolfe B."/>
            <person name="LaButti K."/>
            <person name="Ohm R.A."/>
            <person name="Grigoriev I.V."/>
            <person name="Pringle A."/>
        </authorList>
    </citation>
    <scope>NUCLEOTIDE SEQUENCE [LARGE SCALE GENOMIC DNA]</scope>
    <source>
        <strain evidence="1 2">SKay4041</strain>
    </source>
</reference>
<dbReference type="EMBL" id="KZ301979">
    <property type="protein sequence ID" value="PFH52485.1"/>
    <property type="molecule type" value="Genomic_DNA"/>
</dbReference>
<protein>
    <submittedName>
        <fullName evidence="1">Uncharacterized protein</fullName>
    </submittedName>
</protein>
<dbReference type="AlphaFoldDB" id="A0A2A9NND0"/>
<organism evidence="1 2">
    <name type="scientific">Amanita thiersii Skay4041</name>
    <dbReference type="NCBI Taxonomy" id="703135"/>
    <lineage>
        <taxon>Eukaryota</taxon>
        <taxon>Fungi</taxon>
        <taxon>Dikarya</taxon>
        <taxon>Basidiomycota</taxon>
        <taxon>Agaricomycotina</taxon>
        <taxon>Agaricomycetes</taxon>
        <taxon>Agaricomycetidae</taxon>
        <taxon>Agaricales</taxon>
        <taxon>Pluteineae</taxon>
        <taxon>Amanitaceae</taxon>
        <taxon>Amanita</taxon>
    </lineage>
</organism>
<dbReference type="OrthoDB" id="2585251at2759"/>
<sequence>MFYAPLGVRVVVRKAASHTNPGANVTKYLRPPAPHVGTRGFATGRIPLPNTSHKLFTYSRNLISRLFTLLTAPGLRAPLSPSLSAGRAIHSTITHAKLGKAAIKQGFSLPVRTALSRPLGTGSFFPRPPAPAVRVSTNMGLGAVRTFTSARPLFQNLVENVPVAMRALYEVDIHGPKFDGHQYRRKTALSALRTQVSSKELLKPKYQTMKPTNVSKDSTSSFEEDLEHYFPAPSVPLVTTYLLVPLAPTPTSRMPLPRSSSATHSGAPSLLSPFEELGALHISHELHSLRVSSLFARLDHGDVWSKGVHCSAFAHHSGQTIDNEGACTILKLEFVGWNIEQVKSVIGECGTGWCVLHEEHKDDLGDSSSDMSSECLDLCAESEESNMYDPFNNPTQSLMMPMLEVPHNNNSFVEDDGASPPLFLSSTLDLSYNAEPNPWGTASSGETLDGVNAVSESGSWVFQSEQSDSGWMGLSSQFLDRAQL</sequence>
<dbReference type="STRING" id="703135.A0A2A9NND0"/>
<evidence type="ECO:0000313" key="2">
    <source>
        <dbReference type="Proteomes" id="UP000242287"/>
    </source>
</evidence>
<evidence type="ECO:0000313" key="1">
    <source>
        <dbReference type="EMBL" id="PFH52485.1"/>
    </source>
</evidence>